<keyword evidence="1" id="KW-0472">Membrane</keyword>
<reference evidence="2 3" key="1">
    <citation type="submission" date="2016-05" db="EMBL/GenBank/DDBJ databases">
        <title>Single-cell genome of chain-forming Candidatus Thiomargarita nelsonii and comparison to other large sulfur-oxidizing bacteria.</title>
        <authorList>
            <person name="Winkel M."/>
            <person name="Salman V."/>
            <person name="Woyke T."/>
            <person name="Schulz-Vogt H."/>
            <person name="Richter M."/>
            <person name="Flood B."/>
            <person name="Bailey J."/>
            <person name="Amann R."/>
            <person name="Mussmann M."/>
        </authorList>
    </citation>
    <scope>NUCLEOTIDE SEQUENCE [LARGE SCALE GENOMIC DNA]</scope>
    <source>
        <strain evidence="2 3">THI036</strain>
    </source>
</reference>
<dbReference type="Proteomes" id="UP000076962">
    <property type="component" value="Unassembled WGS sequence"/>
</dbReference>
<feature type="non-terminal residue" evidence="2">
    <location>
        <position position="216"/>
    </location>
</feature>
<dbReference type="AlphaFoldDB" id="A0A176S5W7"/>
<keyword evidence="3" id="KW-1185">Reference proteome</keyword>
<proteinExistence type="predicted"/>
<name>A0A176S5W7_9GAMM</name>
<protein>
    <submittedName>
        <fullName evidence="2">Cation-transporting ATPase</fullName>
    </submittedName>
</protein>
<keyword evidence="1" id="KW-1133">Transmembrane helix</keyword>
<evidence type="ECO:0000313" key="3">
    <source>
        <dbReference type="Proteomes" id="UP000076962"/>
    </source>
</evidence>
<dbReference type="EMBL" id="LUTY01000349">
    <property type="protein sequence ID" value="OAD23473.1"/>
    <property type="molecule type" value="Genomic_DNA"/>
</dbReference>
<keyword evidence="1" id="KW-0812">Transmembrane</keyword>
<sequence>MSSKLLLPKLKLWTPKDIKSVEYMLLEVSIVIGVYFGVRRFGHDDEKPPKKKKSKCIQPINSSEKKVATKNTSVKPLEGFQENTVVNETINEHDHQLKISTVNLGIAAIRQFIYPPIAPLFLGMFIYNNFTLYKRAENSLIQRRKIDNYVSSAIASFIAISIGQYFATAVGGFFYHLNEKIITKTQKSTQNWLTNAFEQLPSMVWVLRDNVEIEIP</sequence>
<gene>
    <name evidence="2" type="ORF">THIOM_000695</name>
</gene>
<evidence type="ECO:0000256" key="1">
    <source>
        <dbReference type="SAM" id="Phobius"/>
    </source>
</evidence>
<accession>A0A176S5W7</accession>
<comment type="caution">
    <text evidence="2">The sequence shown here is derived from an EMBL/GenBank/DDBJ whole genome shotgun (WGS) entry which is preliminary data.</text>
</comment>
<feature type="transmembrane region" description="Helical" evidence="1">
    <location>
        <begin position="112"/>
        <end position="133"/>
    </location>
</feature>
<evidence type="ECO:0000313" key="2">
    <source>
        <dbReference type="EMBL" id="OAD23473.1"/>
    </source>
</evidence>
<feature type="transmembrane region" description="Helical" evidence="1">
    <location>
        <begin position="154"/>
        <end position="177"/>
    </location>
</feature>
<organism evidence="2 3">
    <name type="scientific">Candidatus Thiomargarita nelsonii</name>
    <dbReference type="NCBI Taxonomy" id="1003181"/>
    <lineage>
        <taxon>Bacteria</taxon>
        <taxon>Pseudomonadati</taxon>
        <taxon>Pseudomonadota</taxon>
        <taxon>Gammaproteobacteria</taxon>
        <taxon>Thiotrichales</taxon>
        <taxon>Thiotrichaceae</taxon>
        <taxon>Thiomargarita</taxon>
    </lineage>
</organism>